<name>A0A816HSB5_ADIRI</name>
<evidence type="ECO:0000313" key="3">
    <source>
        <dbReference type="Proteomes" id="UP000663828"/>
    </source>
</evidence>
<sequence length="54" mass="6131">MFVRTLSFYVLALVVCSTIVFHCEGAPIINSINLQQYSSIQLGWTRDQITKLIV</sequence>
<comment type="caution">
    <text evidence="2">The sequence shown here is derived from an EMBL/GenBank/DDBJ whole genome shotgun (WGS) entry which is preliminary data.</text>
</comment>
<evidence type="ECO:0000313" key="2">
    <source>
        <dbReference type="EMBL" id="CAF1691892.1"/>
    </source>
</evidence>
<gene>
    <name evidence="2" type="ORF">XAT740_LOCUS64402</name>
</gene>
<keyword evidence="1" id="KW-0732">Signal</keyword>
<proteinExistence type="predicted"/>
<reference evidence="2" key="1">
    <citation type="submission" date="2021-02" db="EMBL/GenBank/DDBJ databases">
        <authorList>
            <person name="Nowell W R."/>
        </authorList>
    </citation>
    <scope>NUCLEOTIDE SEQUENCE</scope>
</reference>
<dbReference type="AlphaFoldDB" id="A0A816HSB5"/>
<feature type="signal peptide" evidence="1">
    <location>
        <begin position="1"/>
        <end position="25"/>
    </location>
</feature>
<organism evidence="2 3">
    <name type="scientific">Adineta ricciae</name>
    <name type="common">Rotifer</name>
    <dbReference type="NCBI Taxonomy" id="249248"/>
    <lineage>
        <taxon>Eukaryota</taxon>
        <taxon>Metazoa</taxon>
        <taxon>Spiralia</taxon>
        <taxon>Gnathifera</taxon>
        <taxon>Rotifera</taxon>
        <taxon>Eurotatoria</taxon>
        <taxon>Bdelloidea</taxon>
        <taxon>Adinetida</taxon>
        <taxon>Adinetidae</taxon>
        <taxon>Adineta</taxon>
    </lineage>
</organism>
<accession>A0A816HSB5</accession>
<dbReference type="Proteomes" id="UP000663828">
    <property type="component" value="Unassembled WGS sequence"/>
</dbReference>
<evidence type="ECO:0000256" key="1">
    <source>
        <dbReference type="SAM" id="SignalP"/>
    </source>
</evidence>
<feature type="non-terminal residue" evidence="2">
    <location>
        <position position="54"/>
    </location>
</feature>
<dbReference type="EMBL" id="CAJNOR010022243">
    <property type="protein sequence ID" value="CAF1691892.1"/>
    <property type="molecule type" value="Genomic_DNA"/>
</dbReference>
<protein>
    <submittedName>
        <fullName evidence="2">Uncharacterized protein</fullName>
    </submittedName>
</protein>
<keyword evidence="3" id="KW-1185">Reference proteome</keyword>
<feature type="chain" id="PRO_5032590314" evidence="1">
    <location>
        <begin position="26"/>
        <end position="54"/>
    </location>
</feature>